<organism evidence="2">
    <name type="scientific">Bacillus thuringiensis subsp. israelensis</name>
    <dbReference type="NCBI Taxonomy" id="1430"/>
    <lineage>
        <taxon>Bacteria</taxon>
        <taxon>Bacillati</taxon>
        <taxon>Bacillota</taxon>
        <taxon>Bacilli</taxon>
        <taxon>Bacillales</taxon>
        <taxon>Bacillaceae</taxon>
        <taxon>Bacillus</taxon>
        <taxon>Bacillus cereus group</taxon>
    </lineage>
</organism>
<reference evidence="2" key="1">
    <citation type="journal article" date="2017" name="Res. Microbiol.">
        <title>Comparative genomics of extrachromosomal elements in Bacillus thuringiensis subsp. israelensis.</title>
        <authorList>
            <person name="Bolotin A."/>
            <person name="Gillis A."/>
            <person name="Sanchis V."/>
            <person name="Nielsen-LeRoux C."/>
            <person name="Mahillon J."/>
            <person name="Lereclus D."/>
            <person name="Sorokin A."/>
        </authorList>
    </citation>
    <scope>NUCLEOTIDE SEQUENCE</scope>
    <source>
        <strain evidence="2">AM65-52</strain>
        <plasmid evidence="2">pAM65-52-5-100K</plasmid>
    </source>
</reference>
<sequence>MTGLFVVLGCTIIFFLLAQILTPSSTYNPNNDSQRVKCSNKLEKRVYDALRFKGYYPTVQYKVPNKRFKLDFAFFAPNGLKIDVEIDGPFHRTPEGIKRDSRRDKYMKTNGWKVIRITDIAFNNGFEKQILLLVAILNELGIEPSKETGFVMLEQE</sequence>
<gene>
    <name evidence="2" type="ORF">ATN07_34325</name>
</gene>
<evidence type="ECO:0000259" key="1">
    <source>
        <dbReference type="Pfam" id="PF18741"/>
    </source>
</evidence>
<name>A0A160LKL6_BACTI</name>
<feature type="domain" description="Restriction endonuclease type II-like" evidence="1">
    <location>
        <begin position="43"/>
        <end position="130"/>
    </location>
</feature>
<keyword evidence="2" id="KW-0614">Plasmid</keyword>
<protein>
    <recommendedName>
        <fullName evidence="1">Restriction endonuclease type II-like domain-containing protein</fullName>
    </recommendedName>
</protein>
<accession>A0A160LKL6</accession>
<geneLocation type="plasmid" evidence="2">
    <name>pAM65-52-5-100K</name>
</geneLocation>
<dbReference type="SUPFAM" id="SSF52980">
    <property type="entry name" value="Restriction endonuclease-like"/>
    <property type="match status" value="1"/>
</dbReference>
<proteinExistence type="predicted"/>
<dbReference type="InterPro" id="IPR011335">
    <property type="entry name" value="Restrct_endonuc-II-like"/>
</dbReference>
<dbReference type="Gene3D" id="3.40.960.10">
    <property type="entry name" value="VSR Endonuclease"/>
    <property type="match status" value="1"/>
</dbReference>
<evidence type="ECO:0000313" key="2">
    <source>
        <dbReference type="EMBL" id="AND28782.1"/>
    </source>
</evidence>
<dbReference type="RefSeq" id="WP_000147169.1">
    <property type="nucleotide sequence ID" value="NZ_CP013280.1"/>
</dbReference>
<dbReference type="InterPro" id="IPR049468">
    <property type="entry name" value="Restrct_endonuc-II-like_dom"/>
</dbReference>
<dbReference type="Pfam" id="PF18741">
    <property type="entry name" value="MTES_1575"/>
    <property type="match status" value="1"/>
</dbReference>
<dbReference type="AlphaFoldDB" id="A0A160LKL6"/>
<dbReference type="EMBL" id="CP013280">
    <property type="protein sequence ID" value="AND28782.1"/>
    <property type="molecule type" value="Genomic_DNA"/>
</dbReference>